<dbReference type="Gene3D" id="3.40.140.10">
    <property type="entry name" value="Cytidine Deaminase, domain 2"/>
    <property type="match status" value="1"/>
</dbReference>
<proteinExistence type="predicted"/>
<dbReference type="Pfam" id="PF00383">
    <property type="entry name" value="dCMP_cyt_deam_1"/>
    <property type="match status" value="1"/>
</dbReference>
<dbReference type="PANTHER" id="PTHR32133:SF409">
    <property type="entry name" value="F-BOX DOMAIN-CONTAINING PROTEIN"/>
    <property type="match status" value="1"/>
</dbReference>
<reference evidence="4" key="1">
    <citation type="journal article" date="2018" name="DNA Res.">
        <title>Multiple hybrid de novo genome assembly of finger millet, an orphan allotetraploid crop.</title>
        <authorList>
            <person name="Hatakeyama M."/>
            <person name="Aluri S."/>
            <person name="Balachadran M.T."/>
            <person name="Sivarajan S.R."/>
            <person name="Patrignani A."/>
            <person name="Gruter S."/>
            <person name="Poveda L."/>
            <person name="Shimizu-Inatsugi R."/>
            <person name="Baeten J."/>
            <person name="Francoijs K.J."/>
            <person name="Nataraja K.N."/>
            <person name="Reddy Y.A.N."/>
            <person name="Phadnis S."/>
            <person name="Ravikumar R.L."/>
            <person name="Schlapbach R."/>
            <person name="Sreeman S.M."/>
            <person name="Shimizu K.K."/>
        </authorList>
    </citation>
    <scope>NUCLEOTIDE SEQUENCE</scope>
</reference>
<feature type="region of interest" description="Disordered" evidence="1">
    <location>
        <begin position="712"/>
        <end position="805"/>
    </location>
</feature>
<feature type="region of interest" description="Disordered" evidence="1">
    <location>
        <begin position="537"/>
        <end position="558"/>
    </location>
</feature>
<evidence type="ECO:0000256" key="2">
    <source>
        <dbReference type="SAM" id="Phobius"/>
    </source>
</evidence>
<accession>A0AAV5CWC3</accession>
<keyword evidence="5" id="KW-1185">Reference proteome</keyword>
<keyword evidence="2" id="KW-1133">Transmembrane helix</keyword>
<dbReference type="SUPFAM" id="SSF53927">
    <property type="entry name" value="Cytidine deaminase-like"/>
    <property type="match status" value="1"/>
</dbReference>
<dbReference type="AlphaFoldDB" id="A0AAV5CWC3"/>
<name>A0AAV5CWC3_ELECO</name>
<comment type="caution">
    <text evidence="4">The sequence shown here is derived from an EMBL/GenBank/DDBJ whole genome shotgun (WGS) entry which is preliminary data.</text>
</comment>
<dbReference type="PANTHER" id="PTHR32133">
    <property type="entry name" value="OS07G0120400 PROTEIN"/>
    <property type="match status" value="1"/>
</dbReference>
<reference evidence="4" key="2">
    <citation type="submission" date="2021-12" db="EMBL/GenBank/DDBJ databases">
        <title>Resequencing data analysis of finger millet.</title>
        <authorList>
            <person name="Hatakeyama M."/>
            <person name="Aluri S."/>
            <person name="Balachadran M.T."/>
            <person name="Sivarajan S.R."/>
            <person name="Poveda L."/>
            <person name="Shimizu-Inatsugi R."/>
            <person name="Schlapbach R."/>
            <person name="Sreeman S.M."/>
            <person name="Shimizu K.K."/>
        </authorList>
    </citation>
    <scope>NUCLEOTIDE SEQUENCE</scope>
</reference>
<dbReference type="PROSITE" id="PS51747">
    <property type="entry name" value="CYT_DCMP_DEAMINASES_2"/>
    <property type="match status" value="1"/>
</dbReference>
<keyword evidence="2" id="KW-0472">Membrane</keyword>
<evidence type="ECO:0000313" key="5">
    <source>
        <dbReference type="Proteomes" id="UP001054889"/>
    </source>
</evidence>
<evidence type="ECO:0000256" key="1">
    <source>
        <dbReference type="SAM" id="MobiDB-lite"/>
    </source>
</evidence>
<sequence length="928" mass="103030">MAPPPGPLPDDIIPEILLRVQPDDPTSIIRASAVCKAWRRVLADPAFSGRYRALHSQMAPVLGFFHNPMHHKSPRFGPFIVAFAGVERIEEYGCYRDAHADFYSSETGRWSHRVDNIHLDDNKFDLDVDRPAALVGDSLYFVAKSGFLVRFWYGPLLRRLGYQEMCDTGIRSRDILTVIEPPAKKGLGKVIVMTAAGGGLGLACLNLNRIALWARENNTAGPKGDADFWVKRRTIDLRKLTPLANPKRRACLSGVIPGDANVIFVSTEDGVFKIELEQYLQARKVSDRGTDVKIVYPFVSFYTDTLLPGAGAPRTLTVQHSSSGGSGLRHAAAAPLLVPLQVLQVSNRKAVEPDMPIGESEACKAGFPENIQKIVDTYQLSPFTAKAILAPVSTIIALSLVALVVLSHFSNKKTCGNAAVIVDPSSNQIIAEAVDQTHQHHHDTSEEGNKVSEVRVEDGQLFLSSSCRSKCNTLSMDVSCINPWGWTKQNTSGLKPLPCQGCFAWHPLRHAAMVAIEKAAERDRMLFSSSTAITKPISNGHLENDSDNEPAKRLKTDATDKEQSMNEACCSDLSETTRPYLCTGFDIYLVWEPCAMCAMALVHQRFKRVFYAFPNPVTGALGGVYRRGDLSYIAVQIKISWRPLDGLSRTTSSSRRSSSASIARASAVCKSWRRVLSDPAFLAHYRALHRQNIKAPLLGFLHNPMDHEAPRFVPTTSFRLPTPDRHERHVWGLPPRPRPPLRLRRRTAAPSLPRSAPRRLGPDHRRSAPPPAYGGHVQQRGRHLHRRRLRPPPRRPDHRRPAAEGGGLGLACLNLNRIAMWARETEGDADVWVKRRTIDLKKLMIPLPNPKRRAYLSGVIPNDGSVVFVSTEDGVFKIELQPSSQARKVSEMSNNVKIVYPFVSFYTEALLLVSFLFSIILLSLNVSR</sequence>
<dbReference type="InterPro" id="IPR001810">
    <property type="entry name" value="F-box_dom"/>
</dbReference>
<dbReference type="EMBL" id="BQKI01000009">
    <property type="protein sequence ID" value="GJN02939.1"/>
    <property type="molecule type" value="Genomic_DNA"/>
</dbReference>
<dbReference type="SUPFAM" id="SSF81383">
    <property type="entry name" value="F-box domain"/>
    <property type="match status" value="2"/>
</dbReference>
<keyword evidence="2" id="KW-0812">Transmembrane</keyword>
<dbReference type="Pfam" id="PF00646">
    <property type="entry name" value="F-box"/>
    <property type="match status" value="1"/>
</dbReference>
<gene>
    <name evidence="4" type="primary">ga20334</name>
    <name evidence="4" type="ORF">PR202_ga20334</name>
</gene>
<protein>
    <recommendedName>
        <fullName evidence="3">CMP/dCMP-type deaminase domain-containing protein</fullName>
    </recommendedName>
</protein>
<feature type="compositionally biased region" description="Basic and acidic residues" evidence="1">
    <location>
        <begin position="549"/>
        <end position="558"/>
    </location>
</feature>
<dbReference type="Gene3D" id="1.20.1280.50">
    <property type="match status" value="1"/>
</dbReference>
<evidence type="ECO:0000259" key="3">
    <source>
        <dbReference type="PROSITE" id="PS51747"/>
    </source>
</evidence>
<dbReference type="InterPro" id="IPR016193">
    <property type="entry name" value="Cytidine_deaminase-like"/>
</dbReference>
<dbReference type="InterPro" id="IPR036047">
    <property type="entry name" value="F-box-like_dom_sf"/>
</dbReference>
<feature type="transmembrane region" description="Helical" evidence="2">
    <location>
        <begin position="898"/>
        <end position="924"/>
    </location>
</feature>
<evidence type="ECO:0000313" key="4">
    <source>
        <dbReference type="EMBL" id="GJN02939.1"/>
    </source>
</evidence>
<dbReference type="InterPro" id="IPR002125">
    <property type="entry name" value="CMP_dCMP_dom"/>
</dbReference>
<feature type="compositionally biased region" description="Low complexity" evidence="1">
    <location>
        <begin position="748"/>
        <end position="759"/>
    </location>
</feature>
<organism evidence="4 5">
    <name type="scientific">Eleusine coracana subsp. coracana</name>
    <dbReference type="NCBI Taxonomy" id="191504"/>
    <lineage>
        <taxon>Eukaryota</taxon>
        <taxon>Viridiplantae</taxon>
        <taxon>Streptophyta</taxon>
        <taxon>Embryophyta</taxon>
        <taxon>Tracheophyta</taxon>
        <taxon>Spermatophyta</taxon>
        <taxon>Magnoliopsida</taxon>
        <taxon>Liliopsida</taxon>
        <taxon>Poales</taxon>
        <taxon>Poaceae</taxon>
        <taxon>PACMAD clade</taxon>
        <taxon>Chloridoideae</taxon>
        <taxon>Cynodonteae</taxon>
        <taxon>Eleusininae</taxon>
        <taxon>Eleusine</taxon>
    </lineage>
</organism>
<dbReference type="GO" id="GO:0003824">
    <property type="term" value="F:catalytic activity"/>
    <property type="evidence" value="ECO:0007669"/>
    <property type="project" value="InterPro"/>
</dbReference>
<feature type="transmembrane region" description="Helical" evidence="2">
    <location>
        <begin position="388"/>
        <end position="406"/>
    </location>
</feature>
<dbReference type="Proteomes" id="UP001054889">
    <property type="component" value="Unassembled WGS sequence"/>
</dbReference>
<feature type="compositionally biased region" description="Basic residues" evidence="1">
    <location>
        <begin position="779"/>
        <end position="798"/>
    </location>
</feature>
<feature type="domain" description="CMP/dCMP-type deaminase" evidence="3">
    <location>
        <begin position="503"/>
        <end position="624"/>
    </location>
</feature>